<reference evidence="1 2" key="1">
    <citation type="submission" date="2019-03" db="EMBL/GenBank/DDBJ databases">
        <title>Draft genome sequences of novel Actinobacteria.</title>
        <authorList>
            <person name="Sahin N."/>
            <person name="Ay H."/>
            <person name="Saygin H."/>
        </authorList>
    </citation>
    <scope>NUCLEOTIDE SEQUENCE [LARGE SCALE GENOMIC DNA]</scope>
    <source>
        <strain evidence="1 2">DSM 41900</strain>
    </source>
</reference>
<gene>
    <name evidence="1" type="ORF">E1283_09000</name>
</gene>
<evidence type="ECO:0000313" key="2">
    <source>
        <dbReference type="Proteomes" id="UP000295345"/>
    </source>
</evidence>
<evidence type="ECO:0000313" key="1">
    <source>
        <dbReference type="EMBL" id="TDC76774.1"/>
    </source>
</evidence>
<proteinExistence type="predicted"/>
<organism evidence="1 2">
    <name type="scientific">Streptomyces hainanensis</name>
    <dbReference type="NCBI Taxonomy" id="402648"/>
    <lineage>
        <taxon>Bacteria</taxon>
        <taxon>Bacillati</taxon>
        <taxon>Actinomycetota</taxon>
        <taxon>Actinomycetes</taxon>
        <taxon>Kitasatosporales</taxon>
        <taxon>Streptomycetaceae</taxon>
        <taxon>Streptomyces</taxon>
    </lineage>
</organism>
<sequence length="284" mass="28324">MLASSASVAFDASMNGRSTRGGVHRYLITRLGEAGSPKSRRTGSGNWAFSSRFWTCASVRFLSLPGSSGGGAGLSRSASFTVPSSLASANAALSASWGRPGTPASAPGSGPARLVISVMATSGRARPPTFCGPKASGRPLGSWPGSTERNGPLGCAPGASGPSARCASLSFTGVSPPVVVTCSNAGTRTRPAAITGRTPSGCFGAFASSKVSVVTGSVVASTASAGGSARVSGRPARSAVLSDASWPLYAPPAWSPVTPVGKNTSGSPKVTVWPLRSVPTRVKR</sequence>
<dbReference type="EMBL" id="SMKI01000069">
    <property type="protein sequence ID" value="TDC76774.1"/>
    <property type="molecule type" value="Genomic_DNA"/>
</dbReference>
<dbReference type="AlphaFoldDB" id="A0A4R4TLU7"/>
<comment type="caution">
    <text evidence="1">The sequence shown here is derived from an EMBL/GenBank/DDBJ whole genome shotgun (WGS) entry which is preliminary data.</text>
</comment>
<dbReference type="RefSeq" id="WP_132817402.1">
    <property type="nucleotide sequence ID" value="NZ_SMKI01000069.1"/>
</dbReference>
<accession>A0A4R4TLU7</accession>
<keyword evidence="2" id="KW-1185">Reference proteome</keyword>
<protein>
    <submittedName>
        <fullName evidence="1">Uncharacterized protein</fullName>
    </submittedName>
</protein>
<dbReference type="Proteomes" id="UP000295345">
    <property type="component" value="Unassembled WGS sequence"/>
</dbReference>
<name>A0A4R4TLU7_9ACTN</name>